<dbReference type="Proteomes" id="UP000187209">
    <property type="component" value="Unassembled WGS sequence"/>
</dbReference>
<dbReference type="PROSITE" id="PS50157">
    <property type="entry name" value="ZINC_FINGER_C2H2_2"/>
    <property type="match status" value="2"/>
</dbReference>
<accession>A0A1R2AWB5</accession>
<keyword evidence="5" id="KW-0539">Nucleus</keyword>
<proteinExistence type="predicted"/>
<dbReference type="SUPFAM" id="SSF57667">
    <property type="entry name" value="beta-beta-alpha zinc fingers"/>
    <property type="match status" value="1"/>
</dbReference>
<dbReference type="InterPro" id="IPR013087">
    <property type="entry name" value="Znf_C2H2_type"/>
</dbReference>
<keyword evidence="2" id="KW-0677">Repeat</keyword>
<dbReference type="EMBL" id="MPUH01001276">
    <property type="protein sequence ID" value="OMJ68816.1"/>
    <property type="molecule type" value="Genomic_DNA"/>
</dbReference>
<dbReference type="PANTHER" id="PTHR14003:SF23">
    <property type="entry name" value="ZINC FINGER PROTEIN 143"/>
    <property type="match status" value="1"/>
</dbReference>
<dbReference type="FunFam" id="3.30.160.60:FF:000624">
    <property type="entry name" value="zinc finger protein 697"/>
    <property type="match status" value="1"/>
</dbReference>
<dbReference type="PANTHER" id="PTHR14003">
    <property type="entry name" value="TRANSCRIPTIONAL REPRESSOR PROTEIN YY"/>
    <property type="match status" value="1"/>
</dbReference>
<dbReference type="GO" id="GO:0008270">
    <property type="term" value="F:zinc ion binding"/>
    <property type="evidence" value="ECO:0007669"/>
    <property type="project" value="UniProtKB-KW"/>
</dbReference>
<dbReference type="SMART" id="SM00355">
    <property type="entry name" value="ZnF_C2H2"/>
    <property type="match status" value="2"/>
</dbReference>
<dbReference type="OrthoDB" id="372803at2759"/>
<name>A0A1R2AWB5_9CILI</name>
<dbReference type="Pfam" id="PF00096">
    <property type="entry name" value="zf-C2H2"/>
    <property type="match status" value="1"/>
</dbReference>
<dbReference type="GO" id="GO:0000978">
    <property type="term" value="F:RNA polymerase II cis-regulatory region sequence-specific DNA binding"/>
    <property type="evidence" value="ECO:0007669"/>
    <property type="project" value="TreeGrafter"/>
</dbReference>
<dbReference type="AlphaFoldDB" id="A0A1R2AWB5"/>
<evidence type="ECO:0000256" key="2">
    <source>
        <dbReference type="ARBA" id="ARBA00022737"/>
    </source>
</evidence>
<keyword evidence="4" id="KW-0862">Zinc</keyword>
<protein>
    <recommendedName>
        <fullName evidence="7">C2H2-type domain-containing protein</fullName>
    </recommendedName>
</protein>
<evidence type="ECO:0000256" key="3">
    <source>
        <dbReference type="ARBA" id="ARBA00022771"/>
    </source>
</evidence>
<evidence type="ECO:0000259" key="7">
    <source>
        <dbReference type="PROSITE" id="PS50157"/>
    </source>
</evidence>
<keyword evidence="9" id="KW-1185">Reference proteome</keyword>
<reference evidence="8 9" key="1">
    <citation type="submission" date="2016-11" db="EMBL/GenBank/DDBJ databases">
        <title>The macronuclear genome of Stentor coeruleus: a giant cell with tiny introns.</title>
        <authorList>
            <person name="Slabodnick M."/>
            <person name="Ruby J.G."/>
            <person name="Reiff S.B."/>
            <person name="Swart E.C."/>
            <person name="Gosai S."/>
            <person name="Prabakaran S."/>
            <person name="Witkowska E."/>
            <person name="Larue G.E."/>
            <person name="Fisher S."/>
            <person name="Freeman R.M."/>
            <person name="Gunawardena J."/>
            <person name="Chu W."/>
            <person name="Stover N.A."/>
            <person name="Gregory B.D."/>
            <person name="Nowacki M."/>
            <person name="Derisi J."/>
            <person name="Roy S.W."/>
            <person name="Marshall W.F."/>
            <person name="Sood P."/>
        </authorList>
    </citation>
    <scope>NUCLEOTIDE SEQUENCE [LARGE SCALE GENOMIC DNA]</scope>
    <source>
        <strain evidence="8">WM001</strain>
    </source>
</reference>
<evidence type="ECO:0000256" key="4">
    <source>
        <dbReference type="ARBA" id="ARBA00022833"/>
    </source>
</evidence>
<gene>
    <name evidence="8" type="ORF">SteCoe_33610</name>
</gene>
<feature type="domain" description="C2H2-type" evidence="7">
    <location>
        <begin position="50"/>
        <end position="79"/>
    </location>
</feature>
<evidence type="ECO:0000313" key="9">
    <source>
        <dbReference type="Proteomes" id="UP000187209"/>
    </source>
</evidence>
<evidence type="ECO:0000313" key="8">
    <source>
        <dbReference type="EMBL" id="OMJ68816.1"/>
    </source>
</evidence>
<evidence type="ECO:0000256" key="1">
    <source>
        <dbReference type="ARBA" id="ARBA00022723"/>
    </source>
</evidence>
<organism evidence="8 9">
    <name type="scientific">Stentor coeruleus</name>
    <dbReference type="NCBI Taxonomy" id="5963"/>
    <lineage>
        <taxon>Eukaryota</taxon>
        <taxon>Sar</taxon>
        <taxon>Alveolata</taxon>
        <taxon>Ciliophora</taxon>
        <taxon>Postciliodesmatophora</taxon>
        <taxon>Heterotrichea</taxon>
        <taxon>Heterotrichida</taxon>
        <taxon>Stentoridae</taxon>
        <taxon>Stentor</taxon>
    </lineage>
</organism>
<evidence type="ECO:0000256" key="6">
    <source>
        <dbReference type="PROSITE-ProRule" id="PRU00042"/>
    </source>
</evidence>
<dbReference type="GO" id="GO:0000785">
    <property type="term" value="C:chromatin"/>
    <property type="evidence" value="ECO:0007669"/>
    <property type="project" value="TreeGrafter"/>
</dbReference>
<keyword evidence="3 6" id="KW-0863">Zinc-finger</keyword>
<evidence type="ECO:0000256" key="5">
    <source>
        <dbReference type="ARBA" id="ARBA00023242"/>
    </source>
</evidence>
<keyword evidence="1" id="KW-0479">Metal-binding</keyword>
<dbReference type="GO" id="GO:0005667">
    <property type="term" value="C:transcription regulator complex"/>
    <property type="evidence" value="ECO:0007669"/>
    <property type="project" value="TreeGrafter"/>
</dbReference>
<dbReference type="PROSITE" id="PS00028">
    <property type="entry name" value="ZINC_FINGER_C2H2_1"/>
    <property type="match status" value="2"/>
</dbReference>
<dbReference type="InterPro" id="IPR036236">
    <property type="entry name" value="Znf_C2H2_sf"/>
</dbReference>
<feature type="domain" description="C2H2-type" evidence="7">
    <location>
        <begin position="22"/>
        <end position="49"/>
    </location>
</feature>
<sequence>MDNSTVEDSAILGVEIDQQFNFKCKFCFKNLSSRQNLREHLFIHTGEKPYVCNEPGCGQKFRQGSLLSIHKKIHKEIRRNHGDNKKTEKRCVYPKLTKLMETVNHSVHLPLEDLEKNEWKTKIGSQEFLFLSKYMAYKST</sequence>
<comment type="caution">
    <text evidence="8">The sequence shown here is derived from an EMBL/GenBank/DDBJ whole genome shotgun (WGS) entry which is preliminary data.</text>
</comment>
<dbReference type="Gene3D" id="3.30.160.60">
    <property type="entry name" value="Classic Zinc Finger"/>
    <property type="match status" value="2"/>
</dbReference>
<dbReference type="GO" id="GO:0000981">
    <property type="term" value="F:DNA-binding transcription factor activity, RNA polymerase II-specific"/>
    <property type="evidence" value="ECO:0007669"/>
    <property type="project" value="TreeGrafter"/>
</dbReference>
<dbReference type="GO" id="GO:0031519">
    <property type="term" value="C:PcG protein complex"/>
    <property type="evidence" value="ECO:0007669"/>
    <property type="project" value="TreeGrafter"/>
</dbReference>